<gene>
    <name evidence="2" type="ORF">KI387_033760</name>
</gene>
<feature type="domain" description="DUF2828" evidence="1">
    <location>
        <begin position="39"/>
        <end position="142"/>
    </location>
</feature>
<accession>A0AA38F4R6</accession>
<protein>
    <recommendedName>
        <fullName evidence="1">DUF2828 domain-containing protein</fullName>
    </recommendedName>
</protein>
<dbReference type="InterPro" id="IPR011205">
    <property type="entry name" value="UCP015417_vWA"/>
</dbReference>
<keyword evidence="3" id="KW-1185">Reference proteome</keyword>
<dbReference type="EMBL" id="JAHRHJ020003813">
    <property type="protein sequence ID" value="KAH9289643.1"/>
    <property type="molecule type" value="Genomic_DNA"/>
</dbReference>
<feature type="non-terminal residue" evidence="2">
    <location>
        <position position="1"/>
    </location>
</feature>
<evidence type="ECO:0000259" key="1">
    <source>
        <dbReference type="Pfam" id="PF11443"/>
    </source>
</evidence>
<dbReference type="PANTHER" id="PTHR31373:SF17">
    <property type="entry name" value="OS06G0652100 PROTEIN"/>
    <property type="match status" value="1"/>
</dbReference>
<comment type="caution">
    <text evidence="2">The sequence shown here is derived from an EMBL/GenBank/DDBJ whole genome shotgun (WGS) entry which is preliminary data.</text>
</comment>
<dbReference type="Proteomes" id="UP000824469">
    <property type="component" value="Unassembled WGS sequence"/>
</dbReference>
<dbReference type="PANTHER" id="PTHR31373">
    <property type="entry name" value="OS06G0652100 PROTEIN"/>
    <property type="match status" value="1"/>
</dbReference>
<organism evidence="2 3">
    <name type="scientific">Taxus chinensis</name>
    <name type="common">Chinese yew</name>
    <name type="synonym">Taxus wallichiana var. chinensis</name>
    <dbReference type="NCBI Taxonomy" id="29808"/>
    <lineage>
        <taxon>Eukaryota</taxon>
        <taxon>Viridiplantae</taxon>
        <taxon>Streptophyta</taxon>
        <taxon>Embryophyta</taxon>
        <taxon>Tracheophyta</taxon>
        <taxon>Spermatophyta</taxon>
        <taxon>Pinopsida</taxon>
        <taxon>Pinidae</taxon>
        <taxon>Conifers II</taxon>
        <taxon>Cupressales</taxon>
        <taxon>Taxaceae</taxon>
        <taxon>Taxus</taxon>
    </lineage>
</organism>
<dbReference type="Pfam" id="PF11443">
    <property type="entry name" value="DUF2828"/>
    <property type="match status" value="1"/>
</dbReference>
<evidence type="ECO:0000313" key="2">
    <source>
        <dbReference type="EMBL" id="KAH9289643.1"/>
    </source>
</evidence>
<evidence type="ECO:0000313" key="3">
    <source>
        <dbReference type="Proteomes" id="UP000824469"/>
    </source>
</evidence>
<reference evidence="2 3" key="1">
    <citation type="journal article" date="2021" name="Nat. Plants">
        <title>The Taxus genome provides insights into paclitaxel biosynthesis.</title>
        <authorList>
            <person name="Xiong X."/>
            <person name="Gou J."/>
            <person name="Liao Q."/>
            <person name="Li Y."/>
            <person name="Zhou Q."/>
            <person name="Bi G."/>
            <person name="Li C."/>
            <person name="Du R."/>
            <person name="Wang X."/>
            <person name="Sun T."/>
            <person name="Guo L."/>
            <person name="Liang H."/>
            <person name="Lu P."/>
            <person name="Wu Y."/>
            <person name="Zhang Z."/>
            <person name="Ro D.K."/>
            <person name="Shang Y."/>
            <person name="Huang S."/>
            <person name="Yan J."/>
        </authorList>
    </citation>
    <scope>NUCLEOTIDE SEQUENCE [LARGE SCALE GENOMIC DNA]</scope>
    <source>
        <strain evidence="2">Ta-2019</strain>
    </source>
</reference>
<proteinExistence type="predicted"/>
<dbReference type="InterPro" id="IPR058580">
    <property type="entry name" value="DUF2828"/>
</dbReference>
<name>A0AA38F4R6_TAXCH</name>
<sequence length="197" mass="22501">NLDECLMTRIQEMSLDYPFTVEQEVGSSTHAFFGFNGVVVELETGAYIVKNKQQAYKEKPLTALKLICQLRGVREPGKSDQEGLYAAACWMHSHHHKTLAANVTVFAKFGCLKDLPEIFLHLLQGPKQTEKRMADREAQKEKIHLAQLLNPKFKRTKLPARRRRFIVCLSSSRYFARSRGEATSSPSTRILNCTLFR</sequence>
<feature type="non-terminal residue" evidence="2">
    <location>
        <position position="197"/>
    </location>
</feature>
<dbReference type="AlphaFoldDB" id="A0AA38F4R6"/>